<keyword evidence="8 10" id="KW-0120">Carbon dioxide fixation</keyword>
<comment type="similarity">
    <text evidence="3 10">Belongs to the PEPCase type 1 family.</text>
</comment>
<name>A0A9Q6LMJ3_PISSA</name>
<dbReference type="AlphaFoldDB" id="A0A9Q6LMJ3"/>
<dbReference type="PRINTS" id="PR00150">
    <property type="entry name" value="PEPCARBXLASE"/>
</dbReference>
<dbReference type="PROSITE" id="PS00781">
    <property type="entry name" value="PEPCASE_1"/>
    <property type="match status" value="1"/>
</dbReference>
<protein>
    <recommendedName>
        <fullName evidence="5 10">Phosphoenolpyruvate carboxylase</fullName>
        <shortName evidence="10">PEPC</shortName>
        <shortName evidence="10">PEPCase</shortName>
        <ecNumber evidence="4 10">4.1.1.31</ecNumber>
    </recommendedName>
</protein>
<feature type="active site" evidence="10">
    <location>
        <position position="599"/>
    </location>
</feature>
<dbReference type="Pfam" id="PF00311">
    <property type="entry name" value="PEPcase"/>
    <property type="match status" value="1"/>
</dbReference>
<dbReference type="GO" id="GO:0006099">
    <property type="term" value="P:tricarboxylic acid cycle"/>
    <property type="evidence" value="ECO:0007669"/>
    <property type="project" value="InterPro"/>
</dbReference>
<dbReference type="InterPro" id="IPR033129">
    <property type="entry name" value="PEPCASE_His_AS"/>
</dbReference>
<dbReference type="SUPFAM" id="SSF51621">
    <property type="entry name" value="Phosphoenolpyruvate/pyruvate domain"/>
    <property type="match status" value="1"/>
</dbReference>
<evidence type="ECO:0000256" key="10">
    <source>
        <dbReference type="HAMAP-Rule" id="MF_00595"/>
    </source>
</evidence>
<dbReference type="Proteomes" id="UP000422232">
    <property type="component" value="Chromosome"/>
</dbReference>
<evidence type="ECO:0000313" key="12">
    <source>
        <dbReference type="Proteomes" id="UP000422232"/>
    </source>
</evidence>
<dbReference type="InterPro" id="IPR018129">
    <property type="entry name" value="PEP_COase_Lys_AS"/>
</dbReference>
<dbReference type="PANTHER" id="PTHR30523">
    <property type="entry name" value="PHOSPHOENOLPYRUVATE CARBOXYLASE"/>
    <property type="match status" value="1"/>
</dbReference>
<dbReference type="NCBIfam" id="NF000584">
    <property type="entry name" value="PRK00009.1"/>
    <property type="match status" value="1"/>
</dbReference>
<dbReference type="PANTHER" id="PTHR30523:SF6">
    <property type="entry name" value="PHOSPHOENOLPYRUVATE CARBOXYLASE"/>
    <property type="match status" value="1"/>
</dbReference>
<dbReference type="GO" id="GO:0015977">
    <property type="term" value="P:carbon fixation"/>
    <property type="evidence" value="ECO:0007669"/>
    <property type="project" value="UniProtKB-UniRule"/>
</dbReference>
<keyword evidence="7 10" id="KW-0456">Lyase</keyword>
<dbReference type="GO" id="GO:0006107">
    <property type="term" value="P:oxaloacetate metabolic process"/>
    <property type="evidence" value="ECO:0007669"/>
    <property type="project" value="UniProtKB-UniRule"/>
</dbReference>
<organism evidence="11 12">
    <name type="scientific">Piscirickettsia salmonis</name>
    <dbReference type="NCBI Taxonomy" id="1238"/>
    <lineage>
        <taxon>Bacteria</taxon>
        <taxon>Pseudomonadati</taxon>
        <taxon>Pseudomonadota</taxon>
        <taxon>Gammaproteobacteria</taxon>
        <taxon>Thiotrichales</taxon>
        <taxon>Piscirickettsiaceae</taxon>
        <taxon>Piscirickettsia</taxon>
    </lineage>
</organism>
<dbReference type="HAMAP" id="MF_00595">
    <property type="entry name" value="PEPcase_type1"/>
    <property type="match status" value="1"/>
</dbReference>
<proteinExistence type="inferred from homology"/>
<keyword evidence="6 10" id="KW-0460">Magnesium</keyword>
<dbReference type="PROSITE" id="PS00393">
    <property type="entry name" value="PEPCASE_2"/>
    <property type="match status" value="1"/>
</dbReference>
<evidence type="ECO:0000256" key="5">
    <source>
        <dbReference type="ARBA" id="ARBA00022419"/>
    </source>
</evidence>
<dbReference type="GO" id="GO:0008964">
    <property type="term" value="F:phosphoenolpyruvate carboxylase activity"/>
    <property type="evidence" value="ECO:0007669"/>
    <property type="project" value="UniProtKB-UniRule"/>
</dbReference>
<feature type="active site" evidence="10">
    <location>
        <position position="160"/>
    </location>
</feature>
<keyword evidence="12" id="KW-1185">Reference proteome</keyword>
<comment type="catalytic activity">
    <reaction evidence="9 10">
        <text>oxaloacetate + phosphate = phosphoenolpyruvate + hydrogencarbonate</text>
        <dbReference type="Rhea" id="RHEA:28370"/>
        <dbReference type="ChEBI" id="CHEBI:16452"/>
        <dbReference type="ChEBI" id="CHEBI:17544"/>
        <dbReference type="ChEBI" id="CHEBI:43474"/>
        <dbReference type="ChEBI" id="CHEBI:58702"/>
        <dbReference type="EC" id="4.1.1.31"/>
    </reaction>
</comment>
<dbReference type="GO" id="GO:0000287">
    <property type="term" value="F:magnesium ion binding"/>
    <property type="evidence" value="ECO:0007669"/>
    <property type="project" value="UniProtKB-UniRule"/>
</dbReference>
<evidence type="ECO:0000256" key="8">
    <source>
        <dbReference type="ARBA" id="ARBA00023300"/>
    </source>
</evidence>
<dbReference type="InterPro" id="IPR021135">
    <property type="entry name" value="PEP_COase"/>
</dbReference>
<evidence type="ECO:0000256" key="2">
    <source>
        <dbReference type="ARBA" id="ARBA00003670"/>
    </source>
</evidence>
<evidence type="ECO:0000313" key="11">
    <source>
        <dbReference type="EMBL" id="QGO06933.1"/>
    </source>
</evidence>
<dbReference type="GeneID" id="66739994"/>
<evidence type="ECO:0000256" key="6">
    <source>
        <dbReference type="ARBA" id="ARBA00022842"/>
    </source>
</evidence>
<dbReference type="InterPro" id="IPR022805">
    <property type="entry name" value="PEP_COase_bac/pln-type"/>
</dbReference>
<dbReference type="Gene3D" id="1.20.1440.90">
    <property type="entry name" value="Phosphoenolpyruvate/pyruvate domain"/>
    <property type="match status" value="1"/>
</dbReference>
<reference evidence="11 12" key="1">
    <citation type="submission" date="2019-04" db="EMBL/GenBank/DDBJ databases">
        <title>Complete genome sequencing of Piscirickettsia salmonis strain Psal-009.</title>
        <authorList>
            <person name="Schober I."/>
            <person name="Bunk B."/>
            <person name="Sproer C."/>
            <person name="Carril G.P."/>
            <person name="Riedel T."/>
            <person name="Flores-Herrera P.A."/>
            <person name="Nourdin-Galindo G."/>
            <person name="Marshall S.H."/>
            <person name="Overmann J."/>
        </authorList>
    </citation>
    <scope>NUCLEOTIDE SEQUENCE [LARGE SCALE GENOMIC DNA]</scope>
    <source>
        <strain evidence="11 12">Psal-009</strain>
    </source>
</reference>
<dbReference type="EC" id="4.1.1.31" evidence="4 10"/>
<comment type="cofactor">
    <cofactor evidence="1 10">
        <name>Mg(2+)</name>
        <dbReference type="ChEBI" id="CHEBI:18420"/>
    </cofactor>
</comment>
<evidence type="ECO:0000256" key="7">
    <source>
        <dbReference type="ARBA" id="ARBA00023239"/>
    </source>
</evidence>
<dbReference type="InterPro" id="IPR015813">
    <property type="entry name" value="Pyrv/PenolPyrv_kinase-like_dom"/>
</dbReference>
<dbReference type="GO" id="GO:0005829">
    <property type="term" value="C:cytosol"/>
    <property type="evidence" value="ECO:0007669"/>
    <property type="project" value="TreeGrafter"/>
</dbReference>
<evidence type="ECO:0000256" key="3">
    <source>
        <dbReference type="ARBA" id="ARBA00008346"/>
    </source>
</evidence>
<comment type="function">
    <text evidence="2 10">Forms oxaloacetate, a four-carbon dicarboxylic acid source for the tricarboxylic acid cycle.</text>
</comment>
<dbReference type="EMBL" id="CP038908">
    <property type="protein sequence ID" value="QGO06933.1"/>
    <property type="molecule type" value="Genomic_DNA"/>
</dbReference>
<evidence type="ECO:0000256" key="1">
    <source>
        <dbReference type="ARBA" id="ARBA00001946"/>
    </source>
</evidence>
<accession>A0A9Q6LMJ3</accession>
<sequence>METILNWQGFQAEAKGTGISKPLSENISLLGSLLGHAIKEKASTELLDEAETLRQLCRDAGTSTDFNQYKAAIEKIQRLSTDEHKWLLKTYTLFFHLVNEAEKQEIIRINRERAINATAQTPRVESIADAIYQLKEKNYSLDEVLNLLNQLDIQPTLTAHPTEARRQAVLKKQAIIAKLLGSLQKNQLTPEEYDHIIHQLYENINLLLFTDNVRREKITVLDEVQNGLYFLTTSIWDTLPKLYHDLNYALRTYYQYQAKTLPSFMRYRSWIGGDQDGNPFVTPEIIQETLKKHTTHAIQRYLTSLKSLWHQLSISSRQVATPQQLIDSIDKDASVIDLTDNRLPSFKYEHYRLKISYVMARLNAKLHCLKEGSHDACDLSTLGYTTHFFLQDLYLLRDCLKDSGFNSLAQNSPLADIITQAETFGFHLASLDVRQHSQVHELAVGEIFNKANICENYRTLKENDKVNHLLKELANPRPLLPHGAELSDQARSTLATFHAIANITQYEPEAIGSYVISMTHQLSDVLEVLLLAKETGLWHYQNGKVESTLDISPLFETVEDLAHADHVMESLFSAPLYQAHLAARDHLQEVMLGYSDSNKDGGYWMANWSLHKAQINLGQIFKKYGVKLRFFHGRGGSVGRGGGGQVHKAILSQPKEAHSGKIRFTEQGEVISFRYGIKALTHRHLEQVIHATLLGMTGYQCDHHCLDYSQDEKAFQLMEQMSQQSMQAYRNLIDDPSFWDWFIHITPLEHISRLPIASRPVSRKSATEVDFDGLRAIPWVFSWTQTRYNIPGWYGLGQGLHTILKNNDNLSYLQELYRCWPFFQSALDNAQREMARAHLEIASYYAEFHPEQFHEQIKSDYQTAYEAVKLITEQTELLDSQSVLQKSIQLRNPYTDVLNLLQLSLLQQLKKAPSAELNELILISINGVAAAMQNTG</sequence>
<comment type="subunit">
    <text evidence="10">Homotetramer.</text>
</comment>
<evidence type="ECO:0000256" key="9">
    <source>
        <dbReference type="ARBA" id="ARBA00048995"/>
    </source>
</evidence>
<dbReference type="RefSeq" id="WP_016210616.1">
    <property type="nucleotide sequence ID" value="NZ_CP012413.1"/>
</dbReference>
<evidence type="ECO:0000256" key="4">
    <source>
        <dbReference type="ARBA" id="ARBA00012305"/>
    </source>
</evidence>
<gene>
    <name evidence="10 11" type="primary">ppc</name>
    <name evidence="11" type="ORF">Psal009_02868</name>
</gene>